<dbReference type="Pfam" id="PF05402">
    <property type="entry name" value="PqqD"/>
    <property type="match status" value="1"/>
</dbReference>
<dbReference type="InterPro" id="IPR008792">
    <property type="entry name" value="PQQD"/>
</dbReference>
<proteinExistence type="predicted"/>
<dbReference type="InterPro" id="IPR041881">
    <property type="entry name" value="PqqD_sf"/>
</dbReference>
<evidence type="ECO:0000313" key="1">
    <source>
        <dbReference type="EMBL" id="GAG43173.1"/>
    </source>
</evidence>
<reference evidence="1" key="1">
    <citation type="journal article" date="2014" name="Front. Microbiol.">
        <title>High frequency of phylogenetically diverse reductive dehalogenase-homologous genes in deep subseafloor sedimentary metagenomes.</title>
        <authorList>
            <person name="Kawai M."/>
            <person name="Futagami T."/>
            <person name="Toyoda A."/>
            <person name="Takaki Y."/>
            <person name="Nishi S."/>
            <person name="Hori S."/>
            <person name="Arai W."/>
            <person name="Tsubouchi T."/>
            <person name="Morono Y."/>
            <person name="Uchiyama I."/>
            <person name="Ito T."/>
            <person name="Fujiyama A."/>
            <person name="Inagaki F."/>
            <person name="Takami H."/>
        </authorList>
    </citation>
    <scope>NUCLEOTIDE SEQUENCE</scope>
    <source>
        <strain evidence="1">Expedition CK06-06</strain>
    </source>
</reference>
<name>X0Y383_9ZZZZ</name>
<dbReference type="Gene3D" id="1.10.10.1150">
    <property type="entry name" value="Coenzyme PQQ synthesis protein D (PqqD)"/>
    <property type="match status" value="1"/>
</dbReference>
<organism evidence="1">
    <name type="scientific">marine sediment metagenome</name>
    <dbReference type="NCBI Taxonomy" id="412755"/>
    <lineage>
        <taxon>unclassified sequences</taxon>
        <taxon>metagenomes</taxon>
        <taxon>ecological metagenomes</taxon>
    </lineage>
</organism>
<evidence type="ECO:0008006" key="2">
    <source>
        <dbReference type="Google" id="ProtNLM"/>
    </source>
</evidence>
<accession>X0Y383</accession>
<dbReference type="AlphaFoldDB" id="X0Y383"/>
<dbReference type="EMBL" id="BARS01053826">
    <property type="protein sequence ID" value="GAG43173.1"/>
    <property type="molecule type" value="Genomic_DNA"/>
</dbReference>
<sequence>MDFLNKVPKKNEDLAWRVIDGEVVVIPLENQPEKEERFDIFNETATRIWELINGKNTVREIIEQLMGEYEIETQEAQSQVKKLINDLSKKKLIVV</sequence>
<gene>
    <name evidence="1" type="ORF">S01H1_79794</name>
</gene>
<comment type="caution">
    <text evidence="1">The sequence shown here is derived from an EMBL/GenBank/DDBJ whole genome shotgun (WGS) entry which is preliminary data.</text>
</comment>
<protein>
    <recommendedName>
        <fullName evidence="2">Coenzyme PQQ synthesis protein D (PqqD)</fullName>
    </recommendedName>
</protein>